<accession>A0AAX3U749</accession>
<dbReference type="Proteomes" id="UP001239257">
    <property type="component" value="Chromosome 2"/>
</dbReference>
<dbReference type="EMBL" id="CP118710">
    <property type="protein sequence ID" value="WGK83056.1"/>
    <property type="molecule type" value="Genomic_DNA"/>
</dbReference>
<dbReference type="RefSeq" id="WP_301066099.1">
    <property type="nucleotide sequence ID" value="NZ_CP118710.1"/>
</dbReference>
<evidence type="ECO:0000313" key="1">
    <source>
        <dbReference type="EMBL" id="WGK83056.1"/>
    </source>
</evidence>
<proteinExistence type="predicted"/>
<protein>
    <submittedName>
        <fullName evidence="1">Uncharacterized protein</fullName>
    </submittedName>
</protein>
<gene>
    <name evidence="1" type="ORF">PYE51_16940</name>
</gene>
<reference evidence="1" key="1">
    <citation type="submission" date="2022-02" db="EMBL/GenBank/DDBJ databases">
        <title>Emergence and expansion in Europe of a Vibrio aestuarianus clonal complex pathogenic for oysters.</title>
        <authorList>
            <person name="Mesnil A."/>
            <person name="Travers M.-A."/>
        </authorList>
    </citation>
    <scope>NUCLEOTIDE SEQUENCE</scope>
    <source>
        <strain evidence="1">U29</strain>
    </source>
</reference>
<dbReference type="AlphaFoldDB" id="A0AAX3U749"/>
<organism evidence="1 2">
    <name type="scientific">Vibrio aestuarianus</name>
    <dbReference type="NCBI Taxonomy" id="28171"/>
    <lineage>
        <taxon>Bacteria</taxon>
        <taxon>Pseudomonadati</taxon>
        <taxon>Pseudomonadota</taxon>
        <taxon>Gammaproteobacteria</taxon>
        <taxon>Vibrionales</taxon>
        <taxon>Vibrionaceae</taxon>
        <taxon>Vibrio</taxon>
    </lineage>
</organism>
<evidence type="ECO:0000313" key="2">
    <source>
        <dbReference type="Proteomes" id="UP001239257"/>
    </source>
</evidence>
<sequence length="131" mass="15227">MRWLGVFVLLFSYAVNAEERFVKCDFAEGVELNIVFSLTESPKVTGHFKEGEATTVINSAVRVSKIDNLDTFNWVMDVFYENEIVGKSEKWSQFRGNYYYEKSIFTLKEYPDDPQETPFTMLPCHVKVVET</sequence>
<name>A0AAX3U749_9VIBR</name>